<accession>A0ABW0THR6</accession>
<protein>
    <submittedName>
        <fullName evidence="1">Uncharacterized protein</fullName>
    </submittedName>
</protein>
<gene>
    <name evidence="1" type="ORF">ACFPRA_05090</name>
</gene>
<keyword evidence="2" id="KW-1185">Reference proteome</keyword>
<reference evidence="2" key="1">
    <citation type="journal article" date="2019" name="Int. J. Syst. Evol. Microbiol.">
        <title>The Global Catalogue of Microorganisms (GCM) 10K type strain sequencing project: providing services to taxonomists for standard genome sequencing and annotation.</title>
        <authorList>
            <consortium name="The Broad Institute Genomics Platform"/>
            <consortium name="The Broad Institute Genome Sequencing Center for Infectious Disease"/>
            <person name="Wu L."/>
            <person name="Ma J."/>
        </authorList>
    </citation>
    <scope>NUCLEOTIDE SEQUENCE [LARGE SCALE GENOMIC DNA]</scope>
    <source>
        <strain evidence="2">CGMCC 4.1434</strain>
    </source>
</reference>
<sequence>MQTLPQEVAILACVPPVQRTFEHPLNGKTKPAFISPPLEVGVFCS</sequence>
<comment type="caution">
    <text evidence="1">The sequence shown here is derived from an EMBL/GenBank/DDBJ whole genome shotgun (WGS) entry which is preliminary data.</text>
</comment>
<proteinExistence type="predicted"/>
<evidence type="ECO:0000313" key="2">
    <source>
        <dbReference type="Proteomes" id="UP001596109"/>
    </source>
</evidence>
<dbReference type="EMBL" id="JBHSNO010000005">
    <property type="protein sequence ID" value="MFC5588246.1"/>
    <property type="molecule type" value="Genomic_DNA"/>
</dbReference>
<dbReference type="RefSeq" id="WP_381431396.1">
    <property type="nucleotide sequence ID" value="NZ_JBHSNO010000005.1"/>
</dbReference>
<dbReference type="Proteomes" id="UP001596109">
    <property type="component" value="Unassembled WGS sequence"/>
</dbReference>
<organism evidence="1 2">
    <name type="scientific">Sporosarcina soli</name>
    <dbReference type="NCBI Taxonomy" id="334736"/>
    <lineage>
        <taxon>Bacteria</taxon>
        <taxon>Bacillati</taxon>
        <taxon>Bacillota</taxon>
        <taxon>Bacilli</taxon>
        <taxon>Bacillales</taxon>
        <taxon>Caryophanaceae</taxon>
        <taxon>Sporosarcina</taxon>
    </lineage>
</organism>
<evidence type="ECO:0000313" key="1">
    <source>
        <dbReference type="EMBL" id="MFC5588246.1"/>
    </source>
</evidence>
<name>A0ABW0THR6_9BACL</name>